<accession>A0A8J4DML1</accession>
<dbReference type="AlphaFoldDB" id="A0A8J4DML1"/>
<sequence length="65" mass="6704">MTVLPEVSTQLGPADAAAGCPSPARAPHPASTRATTVAIAPVAASERRRFLVVVMYGTPFLVKEA</sequence>
<dbReference type="Proteomes" id="UP000652013">
    <property type="component" value="Unassembled WGS sequence"/>
</dbReference>
<evidence type="ECO:0000313" key="3">
    <source>
        <dbReference type="Proteomes" id="UP000652013"/>
    </source>
</evidence>
<protein>
    <submittedName>
        <fullName evidence="2">Uncharacterized protein</fullName>
    </submittedName>
</protein>
<feature type="region of interest" description="Disordered" evidence="1">
    <location>
        <begin position="1"/>
        <end position="32"/>
    </location>
</feature>
<name>A0A8J4DML1_9ACTN</name>
<evidence type="ECO:0000256" key="1">
    <source>
        <dbReference type="SAM" id="MobiDB-lite"/>
    </source>
</evidence>
<reference evidence="2" key="1">
    <citation type="submission" date="2021-01" db="EMBL/GenBank/DDBJ databases">
        <title>Whole genome shotgun sequence of Spirilliplanes yamanashiensis NBRC 15828.</title>
        <authorList>
            <person name="Komaki H."/>
            <person name="Tamura T."/>
        </authorList>
    </citation>
    <scope>NUCLEOTIDE SEQUENCE</scope>
    <source>
        <strain evidence="2">NBRC 15828</strain>
    </source>
</reference>
<evidence type="ECO:0000313" key="2">
    <source>
        <dbReference type="EMBL" id="GIJ06568.1"/>
    </source>
</evidence>
<dbReference type="EMBL" id="BOOY01000043">
    <property type="protein sequence ID" value="GIJ06568.1"/>
    <property type="molecule type" value="Genomic_DNA"/>
</dbReference>
<keyword evidence="3" id="KW-1185">Reference proteome</keyword>
<proteinExistence type="predicted"/>
<gene>
    <name evidence="2" type="ORF">Sya03_59200</name>
</gene>
<organism evidence="2 3">
    <name type="scientific">Spirilliplanes yamanashiensis</name>
    <dbReference type="NCBI Taxonomy" id="42233"/>
    <lineage>
        <taxon>Bacteria</taxon>
        <taxon>Bacillati</taxon>
        <taxon>Actinomycetota</taxon>
        <taxon>Actinomycetes</taxon>
        <taxon>Micromonosporales</taxon>
        <taxon>Micromonosporaceae</taxon>
        <taxon>Spirilliplanes</taxon>
    </lineage>
</organism>
<comment type="caution">
    <text evidence="2">The sequence shown here is derived from an EMBL/GenBank/DDBJ whole genome shotgun (WGS) entry which is preliminary data.</text>
</comment>